<evidence type="ECO:0000313" key="8">
    <source>
        <dbReference type="EMBL" id="GAH72305.1"/>
    </source>
</evidence>
<comment type="caution">
    <text evidence="8">The sequence shown here is derived from an EMBL/GenBank/DDBJ whole genome shotgun (WGS) entry which is preliminary data.</text>
</comment>
<feature type="transmembrane region" description="Helical" evidence="7">
    <location>
        <begin position="15"/>
        <end position="36"/>
    </location>
</feature>
<evidence type="ECO:0000256" key="7">
    <source>
        <dbReference type="SAM" id="Phobius"/>
    </source>
</evidence>
<reference evidence="8" key="1">
    <citation type="journal article" date="2014" name="Front. Microbiol.">
        <title>High frequency of phylogenetically diverse reductive dehalogenase-homologous genes in deep subseafloor sedimentary metagenomes.</title>
        <authorList>
            <person name="Kawai M."/>
            <person name="Futagami T."/>
            <person name="Toyoda A."/>
            <person name="Takaki Y."/>
            <person name="Nishi S."/>
            <person name="Hori S."/>
            <person name="Arai W."/>
            <person name="Tsubouchi T."/>
            <person name="Morono Y."/>
            <person name="Uchiyama I."/>
            <person name="Ito T."/>
            <person name="Fujiyama A."/>
            <person name="Inagaki F."/>
            <person name="Takami H."/>
        </authorList>
    </citation>
    <scope>NUCLEOTIDE SEQUENCE</scope>
    <source>
        <strain evidence="8">Expedition CK06-06</strain>
    </source>
</reference>
<feature type="transmembrane region" description="Helical" evidence="7">
    <location>
        <begin position="48"/>
        <end position="69"/>
    </location>
</feature>
<dbReference type="GO" id="GO:0042907">
    <property type="term" value="F:xanthine transmembrane transporter activity"/>
    <property type="evidence" value="ECO:0007669"/>
    <property type="project" value="TreeGrafter"/>
</dbReference>
<dbReference type="Pfam" id="PF00860">
    <property type="entry name" value="Xan_ur_permease"/>
    <property type="match status" value="1"/>
</dbReference>
<feature type="transmembrane region" description="Helical" evidence="7">
    <location>
        <begin position="75"/>
        <end position="92"/>
    </location>
</feature>
<evidence type="ECO:0000256" key="5">
    <source>
        <dbReference type="ARBA" id="ARBA00022989"/>
    </source>
</evidence>
<dbReference type="PANTHER" id="PTHR42810:SF2">
    <property type="entry name" value="PURINE PERMEASE C1399.01C-RELATED"/>
    <property type="match status" value="1"/>
</dbReference>
<dbReference type="PANTHER" id="PTHR42810">
    <property type="entry name" value="PURINE PERMEASE C1399.01C-RELATED"/>
    <property type="match status" value="1"/>
</dbReference>
<organism evidence="8">
    <name type="scientific">marine sediment metagenome</name>
    <dbReference type="NCBI Taxonomy" id="412755"/>
    <lineage>
        <taxon>unclassified sequences</taxon>
        <taxon>metagenomes</taxon>
        <taxon>ecological metagenomes</taxon>
    </lineage>
</organism>
<comment type="similarity">
    <text evidence="2">Belongs to the nucleobase:cation symporter-2 (NCS2) (TC 2.A.40) family.</text>
</comment>
<evidence type="ECO:0000256" key="6">
    <source>
        <dbReference type="ARBA" id="ARBA00023136"/>
    </source>
</evidence>
<protein>
    <recommendedName>
        <fullName evidence="9">Uracil permease</fullName>
    </recommendedName>
</protein>
<dbReference type="AlphaFoldDB" id="X1ISR0"/>
<evidence type="ECO:0000256" key="3">
    <source>
        <dbReference type="ARBA" id="ARBA00022448"/>
    </source>
</evidence>
<evidence type="ECO:0000256" key="4">
    <source>
        <dbReference type="ARBA" id="ARBA00022692"/>
    </source>
</evidence>
<sequence length="94" mass="9549">VPKLGAIISTIPTPLIGGISIVLFGMIASIGIRTVVEHKVDFSRSRNLLISAVVLVLGLGGAVLSIPLGDAKVEIAGMALGAIVGIILNKVLPE</sequence>
<keyword evidence="3" id="KW-0813">Transport</keyword>
<evidence type="ECO:0000256" key="1">
    <source>
        <dbReference type="ARBA" id="ARBA00004141"/>
    </source>
</evidence>
<keyword evidence="6 7" id="KW-0472">Membrane</keyword>
<evidence type="ECO:0000256" key="2">
    <source>
        <dbReference type="ARBA" id="ARBA00008821"/>
    </source>
</evidence>
<name>X1ISR0_9ZZZZ</name>
<comment type="subcellular location">
    <subcellularLocation>
        <location evidence="1">Membrane</location>
        <topology evidence="1">Multi-pass membrane protein</topology>
    </subcellularLocation>
</comment>
<proteinExistence type="inferred from homology"/>
<feature type="non-terminal residue" evidence="8">
    <location>
        <position position="1"/>
    </location>
</feature>
<keyword evidence="4 7" id="KW-0812">Transmembrane</keyword>
<dbReference type="EMBL" id="BARU01032545">
    <property type="protein sequence ID" value="GAH72305.1"/>
    <property type="molecule type" value="Genomic_DNA"/>
</dbReference>
<evidence type="ECO:0008006" key="9">
    <source>
        <dbReference type="Google" id="ProtNLM"/>
    </source>
</evidence>
<dbReference type="InterPro" id="IPR006043">
    <property type="entry name" value="NCS2"/>
</dbReference>
<dbReference type="GO" id="GO:0005886">
    <property type="term" value="C:plasma membrane"/>
    <property type="evidence" value="ECO:0007669"/>
    <property type="project" value="TreeGrafter"/>
</dbReference>
<keyword evidence="5 7" id="KW-1133">Transmembrane helix</keyword>
<gene>
    <name evidence="8" type="ORF">S03H2_51311</name>
</gene>
<accession>X1ISR0</accession>